<feature type="binding site" evidence="9">
    <location>
        <begin position="122"/>
        <end position="128"/>
    </location>
    <ligand>
        <name>ATP</name>
        <dbReference type="ChEBI" id="CHEBI:30616"/>
    </ligand>
</feature>
<accession>A0A4Y4FYY8</accession>
<evidence type="ECO:0000256" key="4">
    <source>
        <dbReference type="ARBA" id="ARBA00022741"/>
    </source>
</evidence>
<dbReference type="Proteomes" id="UP000585749">
    <property type="component" value="Unassembled WGS sequence"/>
</dbReference>
<evidence type="ECO:0000256" key="2">
    <source>
        <dbReference type="ARBA" id="ARBA00022679"/>
    </source>
</evidence>
<dbReference type="PRINTS" id="PR01020">
    <property type="entry name" value="LPSBIOSNTHSS"/>
</dbReference>
<dbReference type="NCBIfam" id="TIGR00125">
    <property type="entry name" value="cyt_tran_rel"/>
    <property type="match status" value="1"/>
</dbReference>
<dbReference type="InterPro" id="IPR014729">
    <property type="entry name" value="Rossmann-like_a/b/a_fold"/>
</dbReference>
<comment type="cofactor">
    <cofactor evidence="9">
        <name>Mg(2+)</name>
        <dbReference type="ChEBI" id="CHEBI:18420"/>
    </cofactor>
</comment>
<dbReference type="RefSeq" id="WP_074427375.1">
    <property type="nucleotide sequence ID" value="NZ_BJEG01000005.1"/>
</dbReference>
<dbReference type="AlphaFoldDB" id="A0A4Y4FYY8"/>
<reference evidence="12 13" key="1">
    <citation type="submission" date="2016-08" db="EMBL/GenBank/DDBJ databases">
        <authorList>
            <person name="Varghese N."/>
            <person name="Submissions Spin"/>
        </authorList>
    </citation>
    <scope>NUCLEOTIDE SEQUENCE [LARGE SCALE GENOMIC DNA]</scope>
    <source>
        <strain evidence="12 13">R-53116</strain>
    </source>
</reference>
<keyword evidence="5 9" id="KW-0067">ATP-binding</keyword>
<evidence type="ECO:0000256" key="1">
    <source>
        <dbReference type="ARBA" id="ARBA00022490"/>
    </source>
</evidence>
<comment type="pathway">
    <text evidence="9">Cofactor biosynthesis; coenzyme A biosynthesis; CoA from (R)-pantothenate: step 4/5.</text>
</comment>
<dbReference type="Pfam" id="PF01467">
    <property type="entry name" value="CTP_transf_like"/>
    <property type="match status" value="1"/>
</dbReference>
<comment type="subunit">
    <text evidence="9">Homohexamer.</text>
</comment>
<dbReference type="EMBL" id="JAAXPM010000002">
    <property type="protein sequence ID" value="NKY66657.1"/>
    <property type="molecule type" value="Genomic_DNA"/>
</dbReference>
<dbReference type="UniPathway" id="UPA00241">
    <property type="reaction ID" value="UER00355"/>
</dbReference>
<comment type="caution">
    <text evidence="11">The sequence shown here is derived from an EMBL/GenBank/DDBJ whole genome shotgun (WGS) entry which is preliminary data.</text>
</comment>
<dbReference type="PANTHER" id="PTHR21342">
    <property type="entry name" value="PHOSPHOPANTETHEINE ADENYLYLTRANSFERASE"/>
    <property type="match status" value="1"/>
</dbReference>
<evidence type="ECO:0000313" key="11">
    <source>
        <dbReference type="EMBL" id="NKY66657.1"/>
    </source>
</evidence>
<feature type="binding site" evidence="9">
    <location>
        <position position="73"/>
    </location>
    <ligand>
        <name>substrate</name>
    </ligand>
</feature>
<feature type="binding site" evidence="9">
    <location>
        <begin position="9"/>
        <end position="10"/>
    </location>
    <ligand>
        <name>ATP</name>
        <dbReference type="ChEBI" id="CHEBI:30616"/>
    </ligand>
</feature>
<dbReference type="CDD" id="cd02163">
    <property type="entry name" value="PPAT"/>
    <property type="match status" value="1"/>
</dbReference>
<dbReference type="GO" id="GO:0005737">
    <property type="term" value="C:cytoplasm"/>
    <property type="evidence" value="ECO:0007669"/>
    <property type="project" value="UniProtKB-SubCell"/>
</dbReference>
<evidence type="ECO:0000256" key="3">
    <source>
        <dbReference type="ARBA" id="ARBA00022695"/>
    </source>
</evidence>
<dbReference type="Proteomes" id="UP000182448">
    <property type="component" value="Unassembled WGS sequence"/>
</dbReference>
<dbReference type="GO" id="GO:0005524">
    <property type="term" value="F:ATP binding"/>
    <property type="evidence" value="ECO:0007669"/>
    <property type="project" value="UniProtKB-KW"/>
</dbReference>
<keyword evidence="13" id="KW-1185">Reference proteome</keyword>
<dbReference type="EMBL" id="FMAW01000007">
    <property type="protein sequence ID" value="SCB93595.1"/>
    <property type="molecule type" value="Genomic_DNA"/>
</dbReference>
<feature type="binding site" evidence="9">
    <location>
        <begin position="88"/>
        <end position="90"/>
    </location>
    <ligand>
        <name>ATP</name>
        <dbReference type="ChEBI" id="CHEBI:30616"/>
    </ligand>
</feature>
<feature type="binding site" evidence="9">
    <location>
        <position position="9"/>
    </location>
    <ligand>
        <name>substrate</name>
    </ligand>
</feature>
<dbReference type="EC" id="2.7.7.3" evidence="9"/>
<feature type="binding site" evidence="9">
    <location>
        <position position="87"/>
    </location>
    <ligand>
        <name>substrate</name>
    </ligand>
</feature>
<comment type="catalytic activity">
    <reaction evidence="8 9">
        <text>(R)-4'-phosphopantetheine + ATP + H(+) = 3'-dephospho-CoA + diphosphate</text>
        <dbReference type="Rhea" id="RHEA:19801"/>
        <dbReference type="ChEBI" id="CHEBI:15378"/>
        <dbReference type="ChEBI" id="CHEBI:30616"/>
        <dbReference type="ChEBI" id="CHEBI:33019"/>
        <dbReference type="ChEBI" id="CHEBI:57328"/>
        <dbReference type="ChEBI" id="CHEBI:61723"/>
        <dbReference type="EC" id="2.7.7.3"/>
    </reaction>
</comment>
<proteinExistence type="inferred from homology"/>
<keyword evidence="3 9" id="KW-0548">Nucleotidyltransferase</keyword>
<comment type="similarity">
    <text evidence="9">Belongs to the bacterial CoaD family.</text>
</comment>
<feature type="binding site" evidence="9">
    <location>
        <position position="41"/>
    </location>
    <ligand>
        <name>substrate</name>
    </ligand>
</feature>
<feature type="binding site" evidence="9">
    <location>
        <position position="17"/>
    </location>
    <ligand>
        <name>ATP</name>
        <dbReference type="ChEBI" id="CHEBI:30616"/>
    </ligand>
</feature>
<organism evidence="11 14">
    <name type="scientific">Weissella hellenica</name>
    <dbReference type="NCBI Taxonomy" id="46256"/>
    <lineage>
        <taxon>Bacteria</taxon>
        <taxon>Bacillati</taxon>
        <taxon>Bacillota</taxon>
        <taxon>Bacilli</taxon>
        <taxon>Lactobacillales</taxon>
        <taxon>Lactobacillaceae</taxon>
        <taxon>Weissella</taxon>
    </lineage>
</organism>
<evidence type="ECO:0000256" key="6">
    <source>
        <dbReference type="ARBA" id="ARBA00022842"/>
    </source>
</evidence>
<dbReference type="HAMAP" id="MF_00151">
    <property type="entry name" value="PPAT_bact"/>
    <property type="match status" value="1"/>
</dbReference>
<comment type="subcellular location">
    <subcellularLocation>
        <location evidence="9">Cytoplasm</location>
    </subcellularLocation>
</comment>
<dbReference type="GO" id="GO:0004595">
    <property type="term" value="F:pantetheine-phosphate adenylyltransferase activity"/>
    <property type="evidence" value="ECO:0007669"/>
    <property type="project" value="UniProtKB-UniRule"/>
</dbReference>
<gene>
    <name evidence="9 11" type="primary">coaD</name>
    <name evidence="12" type="ORF">GA0061075_10761</name>
    <name evidence="11" type="ORF">HF960_02985</name>
</gene>
<dbReference type="InterPro" id="IPR001980">
    <property type="entry name" value="PPAT"/>
</dbReference>
<keyword evidence="4 9" id="KW-0547">Nucleotide-binding</keyword>
<comment type="function">
    <text evidence="9">Reversibly transfers an adenylyl group from ATP to 4'-phosphopantetheine, yielding dephospho-CoA (dPCoA) and pyrophosphate.</text>
</comment>
<dbReference type="InterPro" id="IPR004821">
    <property type="entry name" value="Cyt_trans-like"/>
</dbReference>
<dbReference type="GO" id="GO:0015937">
    <property type="term" value="P:coenzyme A biosynthetic process"/>
    <property type="evidence" value="ECO:0007669"/>
    <property type="project" value="UniProtKB-UniRule"/>
</dbReference>
<keyword evidence="7 9" id="KW-0173">Coenzyme A biosynthesis</keyword>
<evidence type="ECO:0000313" key="12">
    <source>
        <dbReference type="EMBL" id="SCB93595.1"/>
    </source>
</evidence>
<evidence type="ECO:0000256" key="7">
    <source>
        <dbReference type="ARBA" id="ARBA00022993"/>
    </source>
</evidence>
<name>A0A4Y4FYY8_WEIHE</name>
<evidence type="ECO:0000313" key="14">
    <source>
        <dbReference type="Proteomes" id="UP000585749"/>
    </source>
</evidence>
<evidence type="ECO:0000259" key="10">
    <source>
        <dbReference type="Pfam" id="PF01467"/>
    </source>
</evidence>
<evidence type="ECO:0000313" key="13">
    <source>
        <dbReference type="Proteomes" id="UP000182448"/>
    </source>
</evidence>
<evidence type="ECO:0000256" key="5">
    <source>
        <dbReference type="ARBA" id="ARBA00022840"/>
    </source>
</evidence>
<keyword evidence="6 9" id="KW-0460">Magnesium</keyword>
<evidence type="ECO:0000256" key="8">
    <source>
        <dbReference type="ARBA" id="ARBA00029346"/>
    </source>
</evidence>
<keyword evidence="2 9" id="KW-0808">Transferase</keyword>
<feature type="domain" description="Cytidyltransferase-like" evidence="10">
    <location>
        <begin position="5"/>
        <end position="132"/>
    </location>
</feature>
<protein>
    <recommendedName>
        <fullName evidence="9">Phosphopantetheine adenylyltransferase</fullName>
        <ecNumber evidence="9">2.7.7.3</ecNumber>
    </recommendedName>
    <alternativeName>
        <fullName evidence="9">Dephospho-CoA pyrophosphorylase</fullName>
    </alternativeName>
    <alternativeName>
        <fullName evidence="9">Pantetheine-phosphate adenylyltransferase</fullName>
        <shortName evidence="9">PPAT</shortName>
    </alternativeName>
</protein>
<keyword evidence="1 9" id="KW-0963">Cytoplasm</keyword>
<dbReference type="Gene3D" id="3.40.50.620">
    <property type="entry name" value="HUPs"/>
    <property type="match status" value="1"/>
</dbReference>
<evidence type="ECO:0000256" key="9">
    <source>
        <dbReference type="HAMAP-Rule" id="MF_00151"/>
    </source>
</evidence>
<reference evidence="11 14" key="2">
    <citation type="submission" date="2020-04" db="EMBL/GenBank/DDBJ databases">
        <title>MicrobeNet Type strains.</title>
        <authorList>
            <person name="Nicholson A.C."/>
        </authorList>
    </citation>
    <scope>NUCLEOTIDE SEQUENCE [LARGE SCALE GENOMIC DNA]</scope>
    <source>
        <strain evidence="11 14">CCUG 33494</strain>
    </source>
</reference>
<sequence>MVKALFPGSFDPLTKGHLDIVERASKLFDEVIIGVGTNLSKNYLFDADEKINLIKDATHDLPNASVVKMHGLTVSFMHNVDADVLVRGLRNEKDYLYERDIMQMNMDLASVETIFLLAKPEHQFISSSLLKEIASTGTDISAYVPQNVKRTFDKKLGK</sequence>
<feature type="binding site" evidence="9">
    <location>
        <position position="98"/>
    </location>
    <ligand>
        <name>ATP</name>
        <dbReference type="ChEBI" id="CHEBI:30616"/>
    </ligand>
</feature>
<dbReference type="OrthoDB" id="9806661at2"/>
<dbReference type="SUPFAM" id="SSF52374">
    <property type="entry name" value="Nucleotidylyl transferase"/>
    <property type="match status" value="1"/>
</dbReference>
<dbReference type="PANTHER" id="PTHR21342:SF1">
    <property type="entry name" value="PHOSPHOPANTETHEINE ADENYLYLTRANSFERASE"/>
    <property type="match status" value="1"/>
</dbReference>
<dbReference type="NCBIfam" id="TIGR01510">
    <property type="entry name" value="coaD_prev_kdtB"/>
    <property type="match status" value="1"/>
</dbReference>
<feature type="site" description="Transition state stabilizer" evidence="9">
    <location>
        <position position="17"/>
    </location>
</feature>